<evidence type="ECO:0000313" key="4">
    <source>
        <dbReference type="EMBL" id="SOJ52588.1"/>
    </source>
</evidence>
<feature type="transmembrane region" description="Helical" evidence="2">
    <location>
        <begin position="221"/>
        <end position="239"/>
    </location>
</feature>
<gene>
    <name evidence="4" type="ORF">MSIMFB_00101</name>
</gene>
<name>A0A7Z7IFR2_9MYCO</name>
<keyword evidence="5" id="KW-1185">Reference proteome</keyword>
<evidence type="ECO:0000256" key="2">
    <source>
        <dbReference type="SAM" id="Phobius"/>
    </source>
</evidence>
<dbReference type="EMBL" id="OCTY01000002">
    <property type="protein sequence ID" value="SOJ52588.1"/>
    <property type="molecule type" value="Genomic_DNA"/>
</dbReference>
<keyword evidence="2" id="KW-1133">Transmembrane helix</keyword>
<feature type="domain" description="Acyltransferase 3" evidence="3">
    <location>
        <begin position="47"/>
        <end position="376"/>
    </location>
</feature>
<evidence type="ECO:0000313" key="5">
    <source>
        <dbReference type="Proteomes" id="UP000554965"/>
    </source>
</evidence>
<keyword evidence="2" id="KW-0472">Membrane</keyword>
<evidence type="ECO:0000259" key="3">
    <source>
        <dbReference type="Pfam" id="PF01757"/>
    </source>
</evidence>
<sequence length="514" mass="55127">MRVSDASWVKSNEHSTTATPRSLRSPFPGSFPGPTELAARTPIDRDRAIDVIRITALIGVVVGHTVMATSVIRDGVLIWDNLLTTSATFRALTWIFQIMPLFFFAGVAACEASWRPGTNWGGWLMKRCTRLFRPVFYYLGFWAIALTVLCPMLPRHVYEPIAGISIQLLWFLGAYVLVLAAMPLLRRITTTARLAAGVVAVYGAVAIVDAVRLPWPATTPLGYLNMAVWLVPGMFGIAYRRQLLTGRAALGTAVALLAVDVALLRWGPYEMSLVGVEGQHFPNMSPPSLLLAGHAIILSALAIAAAPAIARWARRPRVWWWTAVGISGAMTLYLWHMPALLGVHLVFDDLGYPRFPDQQHFVVISAAQLVILAALIAVLFTALRPLENKPLPGWDGAAATTSLWRGTAAGVLLCVAGVATLASVKWGLKDEGLVCVAVMVAALVAARSFAAVQPQLTSTRPLASPQGSVSSISPNPVQWNALPAMPADRGAAYANHLSSASGSPLVVPSPTQAT</sequence>
<reference evidence="4 5" key="1">
    <citation type="submission" date="2017-10" db="EMBL/GenBank/DDBJ databases">
        <authorList>
            <consortium name="Urmite Genomes"/>
        </authorList>
    </citation>
    <scope>NUCLEOTIDE SEQUENCE [LARGE SCALE GENOMIC DNA]</scope>
    <source>
        <strain evidence="4 5">FB-527</strain>
    </source>
</reference>
<feature type="transmembrane region" description="Helical" evidence="2">
    <location>
        <begin position="248"/>
        <end position="267"/>
    </location>
</feature>
<feature type="transmembrane region" description="Helical" evidence="2">
    <location>
        <begin position="403"/>
        <end position="426"/>
    </location>
</feature>
<accession>A0A7Z7IFR2</accession>
<feature type="transmembrane region" description="Helical" evidence="2">
    <location>
        <begin position="135"/>
        <end position="154"/>
    </location>
</feature>
<evidence type="ECO:0000256" key="1">
    <source>
        <dbReference type="SAM" id="MobiDB-lite"/>
    </source>
</evidence>
<feature type="transmembrane region" description="Helical" evidence="2">
    <location>
        <begin position="51"/>
        <end position="72"/>
    </location>
</feature>
<feature type="transmembrane region" description="Helical" evidence="2">
    <location>
        <begin position="287"/>
        <end position="306"/>
    </location>
</feature>
<feature type="transmembrane region" description="Helical" evidence="2">
    <location>
        <begin position="432"/>
        <end position="452"/>
    </location>
</feature>
<feature type="transmembrane region" description="Helical" evidence="2">
    <location>
        <begin position="92"/>
        <end position="114"/>
    </location>
</feature>
<feature type="transmembrane region" description="Helical" evidence="2">
    <location>
        <begin position="194"/>
        <end position="215"/>
    </location>
</feature>
<dbReference type="Pfam" id="PF01757">
    <property type="entry name" value="Acyl_transf_3"/>
    <property type="match status" value="1"/>
</dbReference>
<keyword evidence="2" id="KW-0812">Transmembrane</keyword>
<feature type="transmembrane region" description="Helical" evidence="2">
    <location>
        <begin position="160"/>
        <end position="182"/>
    </location>
</feature>
<dbReference type="AlphaFoldDB" id="A0A7Z7IFR2"/>
<comment type="caution">
    <text evidence="4">The sequence shown here is derived from an EMBL/GenBank/DDBJ whole genome shotgun (WGS) entry which is preliminary data.</text>
</comment>
<dbReference type="InterPro" id="IPR002656">
    <property type="entry name" value="Acyl_transf_3_dom"/>
</dbReference>
<protein>
    <recommendedName>
        <fullName evidence="3">Acyltransferase 3 domain-containing protein</fullName>
    </recommendedName>
</protein>
<organism evidence="4 5">
    <name type="scientific">Mycobacterium simulans</name>
    <dbReference type="NCBI Taxonomy" id="627089"/>
    <lineage>
        <taxon>Bacteria</taxon>
        <taxon>Bacillati</taxon>
        <taxon>Actinomycetota</taxon>
        <taxon>Actinomycetes</taxon>
        <taxon>Mycobacteriales</taxon>
        <taxon>Mycobacteriaceae</taxon>
        <taxon>Mycobacterium</taxon>
    </lineage>
</organism>
<dbReference type="GO" id="GO:0016747">
    <property type="term" value="F:acyltransferase activity, transferring groups other than amino-acyl groups"/>
    <property type="evidence" value="ECO:0007669"/>
    <property type="project" value="InterPro"/>
</dbReference>
<proteinExistence type="predicted"/>
<dbReference type="Proteomes" id="UP000554965">
    <property type="component" value="Unassembled WGS sequence"/>
</dbReference>
<feature type="region of interest" description="Disordered" evidence="1">
    <location>
        <begin position="1"/>
        <end position="33"/>
    </location>
</feature>
<feature type="transmembrane region" description="Helical" evidence="2">
    <location>
        <begin position="361"/>
        <end position="383"/>
    </location>
</feature>
<feature type="transmembrane region" description="Helical" evidence="2">
    <location>
        <begin position="318"/>
        <end position="341"/>
    </location>
</feature>